<feature type="transmembrane region" description="Helical" evidence="2">
    <location>
        <begin position="459"/>
        <end position="481"/>
    </location>
</feature>
<evidence type="ECO:0000256" key="2">
    <source>
        <dbReference type="SAM" id="Phobius"/>
    </source>
</evidence>
<sequence>MELSEFNPPTRQSLTDEQISQKLGSAAADEAGMLAAMEFLETQTKLRDEDNRATEAWLEKMRSSSDPRSEIALQNFERAKQGLDPLSLEIDEGVAEPTAEPVLEPSGSAEENVEAFEEAILASLEAPEAEDVPVAPIFEEEAQKPVTGFRLVSASNWILGFGVLVPALGAVTAHLLGMTFVTSMLTALVGILVGVKVNVLGLLTARRTHRGLAVASRSTFGVFGSIVPGLILALSGLFALAVIAFALATYLDGRIQGIDKPFSTPLFTVGSAGALTIAGLFAIGIVVVAGFLAIFGGKVSRILKVSLASATLGGFLYVAITTTSRIDFTGLARVFDLNSFLIGAPLFALVVSVFAYGVDGESISIASWGATRKRLTWPIFIFGFILPLLAYSHVAALLSGTSFGPKTSPSSLIDYFLATGQEVGGSVMLNLAIVAVLGLMYTGLMKLIEAIKTLGVNHIGYGSAITLIFTFVVFVVVEALFVTDAVAFNLTLTAIAIIPSAAWIGAVLAETLMRRGKYHDASLTRGYGFYGSVNWVAIAIFVLSSVAAFAFAEPYGFATWFGFLSNSLGFAVSIPVAGLLAMGSSVLLTLALGYPRIARQQRETAAVEERRFDLVDAVVD</sequence>
<dbReference type="Gene3D" id="1.10.4160.10">
    <property type="entry name" value="Hydantoin permease"/>
    <property type="match status" value="1"/>
</dbReference>
<feature type="transmembrane region" description="Helical" evidence="2">
    <location>
        <begin position="529"/>
        <end position="552"/>
    </location>
</feature>
<feature type="transmembrane region" description="Helical" evidence="2">
    <location>
        <begin position="340"/>
        <end position="358"/>
    </location>
</feature>
<gene>
    <name evidence="3" type="ORF">UFOPK1433_00314</name>
</gene>
<organism evidence="3">
    <name type="scientific">freshwater metagenome</name>
    <dbReference type="NCBI Taxonomy" id="449393"/>
    <lineage>
        <taxon>unclassified sequences</taxon>
        <taxon>metagenomes</taxon>
        <taxon>ecological metagenomes</taxon>
    </lineage>
</organism>
<protein>
    <submittedName>
        <fullName evidence="3">Unannotated protein</fullName>
    </submittedName>
</protein>
<feature type="transmembrane region" description="Helical" evidence="2">
    <location>
        <begin position="572"/>
        <end position="594"/>
    </location>
</feature>
<reference evidence="3" key="1">
    <citation type="submission" date="2020-05" db="EMBL/GenBank/DDBJ databases">
        <authorList>
            <person name="Chiriac C."/>
            <person name="Salcher M."/>
            <person name="Ghai R."/>
            <person name="Kavagutti S V."/>
        </authorList>
    </citation>
    <scope>NUCLEOTIDE SEQUENCE</scope>
</reference>
<keyword evidence="2" id="KW-0472">Membrane</keyword>
<feature type="transmembrane region" description="Helical" evidence="2">
    <location>
        <begin position="157"/>
        <end position="177"/>
    </location>
</feature>
<feature type="transmembrane region" description="Helical" evidence="2">
    <location>
        <begin position="226"/>
        <end position="251"/>
    </location>
</feature>
<proteinExistence type="predicted"/>
<evidence type="ECO:0000313" key="3">
    <source>
        <dbReference type="EMBL" id="CAB4537389.1"/>
    </source>
</evidence>
<accession>A0A6J6BG46</accession>
<dbReference type="EMBL" id="CAEZSN010000023">
    <property type="protein sequence ID" value="CAB4537389.1"/>
    <property type="molecule type" value="Genomic_DNA"/>
</dbReference>
<feature type="transmembrane region" description="Helical" evidence="2">
    <location>
        <begin position="379"/>
        <end position="403"/>
    </location>
</feature>
<keyword evidence="2" id="KW-1133">Transmembrane helix</keyword>
<feature type="transmembrane region" description="Helical" evidence="2">
    <location>
        <begin position="183"/>
        <end position="205"/>
    </location>
</feature>
<evidence type="ECO:0000256" key="1">
    <source>
        <dbReference type="SAM" id="MobiDB-lite"/>
    </source>
</evidence>
<feature type="transmembrane region" description="Helical" evidence="2">
    <location>
        <begin position="487"/>
        <end position="509"/>
    </location>
</feature>
<dbReference type="AlphaFoldDB" id="A0A6J6BG46"/>
<feature type="compositionally biased region" description="Polar residues" evidence="1">
    <location>
        <begin position="7"/>
        <end position="23"/>
    </location>
</feature>
<feature type="transmembrane region" description="Helical" evidence="2">
    <location>
        <begin position="423"/>
        <end position="447"/>
    </location>
</feature>
<keyword evidence="2" id="KW-0812">Transmembrane</keyword>
<feature type="transmembrane region" description="Helical" evidence="2">
    <location>
        <begin position="302"/>
        <end position="320"/>
    </location>
</feature>
<feature type="transmembrane region" description="Helical" evidence="2">
    <location>
        <begin position="271"/>
        <end position="295"/>
    </location>
</feature>
<feature type="region of interest" description="Disordered" evidence="1">
    <location>
        <begin position="1"/>
        <end position="25"/>
    </location>
</feature>
<name>A0A6J6BG46_9ZZZZ</name>